<keyword evidence="3" id="KW-0597">Phosphoprotein</keyword>
<evidence type="ECO:0000256" key="1">
    <source>
        <dbReference type="ARBA" id="ARBA00000085"/>
    </source>
</evidence>
<evidence type="ECO:0000256" key="8">
    <source>
        <dbReference type="SAM" id="Phobius"/>
    </source>
</evidence>
<feature type="transmembrane region" description="Helical" evidence="8">
    <location>
        <begin position="131"/>
        <end position="152"/>
    </location>
</feature>
<evidence type="ECO:0000313" key="10">
    <source>
        <dbReference type="EMBL" id="SKB48802.1"/>
    </source>
</evidence>
<dbReference type="Proteomes" id="UP000189981">
    <property type="component" value="Unassembled WGS sequence"/>
</dbReference>
<organism evidence="10 11">
    <name type="scientific">Daejeonella lutea</name>
    <dbReference type="NCBI Taxonomy" id="572036"/>
    <lineage>
        <taxon>Bacteria</taxon>
        <taxon>Pseudomonadati</taxon>
        <taxon>Bacteroidota</taxon>
        <taxon>Sphingobacteriia</taxon>
        <taxon>Sphingobacteriales</taxon>
        <taxon>Sphingobacteriaceae</taxon>
        <taxon>Daejeonella</taxon>
    </lineage>
</organism>
<dbReference type="InterPro" id="IPR036097">
    <property type="entry name" value="HisK_dim/P_sf"/>
</dbReference>
<dbReference type="Pfam" id="PF02518">
    <property type="entry name" value="HATPase_c"/>
    <property type="match status" value="1"/>
</dbReference>
<evidence type="ECO:0000259" key="9">
    <source>
        <dbReference type="PROSITE" id="PS50109"/>
    </source>
</evidence>
<dbReference type="AlphaFoldDB" id="A0A1T5BNE0"/>
<dbReference type="PANTHER" id="PTHR45436:SF5">
    <property type="entry name" value="SENSOR HISTIDINE KINASE TRCS"/>
    <property type="match status" value="1"/>
</dbReference>
<reference evidence="11" key="1">
    <citation type="submission" date="2017-02" db="EMBL/GenBank/DDBJ databases">
        <authorList>
            <person name="Varghese N."/>
            <person name="Submissions S."/>
        </authorList>
    </citation>
    <scope>NUCLEOTIDE SEQUENCE [LARGE SCALE GENOMIC DNA]</scope>
    <source>
        <strain evidence="11">DSM 22385</strain>
    </source>
</reference>
<dbReference type="CDD" id="cd00082">
    <property type="entry name" value="HisKA"/>
    <property type="match status" value="1"/>
</dbReference>
<evidence type="ECO:0000256" key="6">
    <source>
        <dbReference type="ARBA" id="ARBA00022777"/>
    </source>
</evidence>
<feature type="transmembrane region" description="Helical" evidence="8">
    <location>
        <begin position="12"/>
        <end position="36"/>
    </location>
</feature>
<keyword evidence="4" id="KW-0808">Transferase</keyword>
<dbReference type="GO" id="GO:0000155">
    <property type="term" value="F:phosphorelay sensor kinase activity"/>
    <property type="evidence" value="ECO:0007669"/>
    <property type="project" value="InterPro"/>
</dbReference>
<dbReference type="SUPFAM" id="SSF55874">
    <property type="entry name" value="ATPase domain of HSP90 chaperone/DNA topoisomerase II/histidine kinase"/>
    <property type="match status" value="1"/>
</dbReference>
<dbReference type="InterPro" id="IPR003661">
    <property type="entry name" value="HisK_dim/P_dom"/>
</dbReference>
<dbReference type="SMART" id="SM00388">
    <property type="entry name" value="HisKA"/>
    <property type="match status" value="1"/>
</dbReference>
<evidence type="ECO:0000256" key="7">
    <source>
        <dbReference type="ARBA" id="ARBA00022989"/>
    </source>
</evidence>
<name>A0A1T5BNE0_9SPHI</name>
<keyword evidence="7 8" id="KW-1133">Transmembrane helix</keyword>
<dbReference type="InterPro" id="IPR003594">
    <property type="entry name" value="HATPase_dom"/>
</dbReference>
<evidence type="ECO:0000256" key="5">
    <source>
        <dbReference type="ARBA" id="ARBA00022692"/>
    </source>
</evidence>
<keyword evidence="8" id="KW-0472">Membrane</keyword>
<keyword evidence="11" id="KW-1185">Reference proteome</keyword>
<dbReference type="GO" id="GO:0005886">
    <property type="term" value="C:plasma membrane"/>
    <property type="evidence" value="ECO:0007669"/>
    <property type="project" value="TreeGrafter"/>
</dbReference>
<dbReference type="SMART" id="SM00387">
    <property type="entry name" value="HATPase_c"/>
    <property type="match status" value="1"/>
</dbReference>
<accession>A0A1T5BNE0</accession>
<dbReference type="Pfam" id="PF00512">
    <property type="entry name" value="HisKA"/>
    <property type="match status" value="1"/>
</dbReference>
<evidence type="ECO:0000256" key="3">
    <source>
        <dbReference type="ARBA" id="ARBA00022553"/>
    </source>
</evidence>
<dbReference type="SUPFAM" id="SSF47384">
    <property type="entry name" value="Homodimeric domain of signal transducing histidine kinase"/>
    <property type="match status" value="1"/>
</dbReference>
<proteinExistence type="predicted"/>
<feature type="domain" description="Histidine kinase" evidence="9">
    <location>
        <begin position="219"/>
        <end position="421"/>
    </location>
</feature>
<dbReference type="PANTHER" id="PTHR45436">
    <property type="entry name" value="SENSOR HISTIDINE KINASE YKOH"/>
    <property type="match status" value="1"/>
</dbReference>
<dbReference type="Gene3D" id="3.30.565.10">
    <property type="entry name" value="Histidine kinase-like ATPase, C-terminal domain"/>
    <property type="match status" value="1"/>
</dbReference>
<keyword evidence="5 8" id="KW-0812">Transmembrane</keyword>
<evidence type="ECO:0000256" key="4">
    <source>
        <dbReference type="ARBA" id="ARBA00022679"/>
    </source>
</evidence>
<protein>
    <recommendedName>
        <fullName evidence="2">histidine kinase</fullName>
        <ecNumber evidence="2">2.7.13.3</ecNumber>
    </recommendedName>
</protein>
<dbReference type="InterPro" id="IPR036890">
    <property type="entry name" value="HATPase_C_sf"/>
</dbReference>
<keyword evidence="6 10" id="KW-0418">Kinase</keyword>
<dbReference type="Gene3D" id="1.10.287.130">
    <property type="match status" value="1"/>
</dbReference>
<dbReference type="EMBL" id="FUYR01000001">
    <property type="protein sequence ID" value="SKB48802.1"/>
    <property type="molecule type" value="Genomic_DNA"/>
</dbReference>
<evidence type="ECO:0000256" key="2">
    <source>
        <dbReference type="ARBA" id="ARBA00012438"/>
    </source>
</evidence>
<dbReference type="EC" id="2.7.13.3" evidence="2"/>
<gene>
    <name evidence="10" type="ORF">SAMN05661099_1630</name>
</gene>
<dbReference type="STRING" id="572036.SAMN05661099_1630"/>
<dbReference type="InterPro" id="IPR050428">
    <property type="entry name" value="TCS_sensor_his_kinase"/>
</dbReference>
<comment type="catalytic activity">
    <reaction evidence="1">
        <text>ATP + protein L-histidine = ADP + protein N-phospho-L-histidine.</text>
        <dbReference type="EC" id="2.7.13.3"/>
    </reaction>
</comment>
<evidence type="ECO:0000313" key="11">
    <source>
        <dbReference type="Proteomes" id="UP000189981"/>
    </source>
</evidence>
<sequence length="427" mass="49439">MSMKLFTQYNRVLLLIGFFGLLVIGSLFYQTLSYYLNKQIDNYLLEELLEVQDYDHKMNIHPAPILFKDLVIEYRKVEKFRNIKIFADTVFFNPKKQITESARYLKTGVKLQDGPYNVTIITSKVESQNQVMTILLVIIIPVLVLLLILLVINRLLMRRLWDPFRQLLENIKSFNLNKERPYETISTPILEFQELNNAILDISLKVRSDFQEIKLFTENASHEMMTPLAVINAKLDTLLQSNTLGKEESDTLIDLYRATSRLTKLNQSLLLLVKIDNDLMGEKETVDLMELIEDSIVYFRELIQERDLTVFKNFQAVSVFGSRQLLEIMVNNLFSNAIRHNYEGGSISIILSHEALIFRNTSNQPELDESVFDRFSKGRDSEGTGLGLSILRQISSKHGMRLTYEFKRGDHCFIVTFKPEVSPGSLK</sequence>
<dbReference type="PROSITE" id="PS50109">
    <property type="entry name" value="HIS_KIN"/>
    <property type="match status" value="1"/>
</dbReference>
<dbReference type="InterPro" id="IPR005467">
    <property type="entry name" value="His_kinase_dom"/>
</dbReference>